<dbReference type="EMBL" id="JAIWOZ010000002">
    <property type="protein sequence ID" value="KAH6609319.1"/>
    <property type="molecule type" value="Genomic_DNA"/>
</dbReference>
<accession>A0A9P8TY16</accession>
<keyword evidence="2" id="KW-1185">Reference proteome</keyword>
<organism evidence="1 2">
    <name type="scientific">Trichoderma cornu-damae</name>
    <dbReference type="NCBI Taxonomy" id="654480"/>
    <lineage>
        <taxon>Eukaryota</taxon>
        <taxon>Fungi</taxon>
        <taxon>Dikarya</taxon>
        <taxon>Ascomycota</taxon>
        <taxon>Pezizomycotina</taxon>
        <taxon>Sordariomycetes</taxon>
        <taxon>Hypocreomycetidae</taxon>
        <taxon>Hypocreales</taxon>
        <taxon>Hypocreaceae</taxon>
        <taxon>Trichoderma</taxon>
    </lineage>
</organism>
<sequence length="506" mass="50582">MVLPLRCSSPSPPYDEINLNAPVRDDGGASLLGPAKTLGHDVGLAGLGIVLAGAAGILEGRKLVAAVHLHAGKLVEGKQGEAVKDELLELDAVGLGGLDELPGLEIGGGDLLAGDVVGQLVRPPGDALQEAERVVVVDDVGRAELEQMGMAGVASLGSLLVDLGVLDNVGLAVLAENQADRLGGVALPHNLGGNVDVEGGREADEDGVGNLDQAVVDAVGVDVLDAALAHVVQDAGDDEGLVDAAVAVGGDGHLALALQEDLALVGDARQDALLEDLDIVLVEPEEVVVGEEVLGGPASRTAGHDIPGDHDLGDAGPGGGQLLDLADALGLDLEEGLVRGQANVEAALGGRASQPGSLAAGHEHDGHLVAADEVQAGLVPLVDVDRARVEDAGPGRCGQGLEPAGALLDLGRVQRSAGDVVDVGRVEAGKLLEEGGFLGRAQRVVEREDMLLSGLGVLVLELGDGFGRRLRGLGAAVGVAVGKAVGKAIGMAVGVAVGGSREERNG</sequence>
<proteinExistence type="predicted"/>
<protein>
    <submittedName>
        <fullName evidence="1">Uncharacterized protein</fullName>
    </submittedName>
</protein>
<reference evidence="1" key="1">
    <citation type="submission" date="2021-08" db="EMBL/GenBank/DDBJ databases">
        <title>Chromosome-Level Trichoderma cornu-damae using Hi-C Data.</title>
        <authorList>
            <person name="Kim C.S."/>
        </authorList>
    </citation>
    <scope>NUCLEOTIDE SEQUENCE</scope>
    <source>
        <strain evidence="1">KA19-0412C</strain>
    </source>
</reference>
<evidence type="ECO:0000313" key="2">
    <source>
        <dbReference type="Proteomes" id="UP000827724"/>
    </source>
</evidence>
<dbReference type="AlphaFoldDB" id="A0A9P8TY16"/>
<name>A0A9P8TY16_9HYPO</name>
<dbReference type="Proteomes" id="UP000827724">
    <property type="component" value="Unassembled WGS sequence"/>
</dbReference>
<gene>
    <name evidence="1" type="ORF">Trco_002665</name>
</gene>
<evidence type="ECO:0000313" key="1">
    <source>
        <dbReference type="EMBL" id="KAH6609319.1"/>
    </source>
</evidence>
<comment type="caution">
    <text evidence="1">The sequence shown here is derived from an EMBL/GenBank/DDBJ whole genome shotgun (WGS) entry which is preliminary data.</text>
</comment>